<dbReference type="SMART" id="SM00342">
    <property type="entry name" value="HTH_ARAC"/>
    <property type="match status" value="1"/>
</dbReference>
<feature type="domain" description="HTH araC/xylS-type" evidence="4">
    <location>
        <begin position="181"/>
        <end position="280"/>
    </location>
</feature>
<dbReference type="Proteomes" id="UP000251241">
    <property type="component" value="Unassembled WGS sequence"/>
</dbReference>
<dbReference type="PANTHER" id="PTHR43280:SF34">
    <property type="entry name" value="ARAC-FAMILY TRANSCRIPTIONAL REGULATOR"/>
    <property type="match status" value="1"/>
</dbReference>
<dbReference type="GeneID" id="88829745"/>
<dbReference type="SUPFAM" id="SSF46689">
    <property type="entry name" value="Homeodomain-like"/>
    <property type="match status" value="2"/>
</dbReference>
<dbReference type="PROSITE" id="PS01124">
    <property type="entry name" value="HTH_ARAC_FAMILY_2"/>
    <property type="match status" value="1"/>
</dbReference>
<dbReference type="GO" id="GO:0043565">
    <property type="term" value="F:sequence-specific DNA binding"/>
    <property type="evidence" value="ECO:0007669"/>
    <property type="project" value="InterPro"/>
</dbReference>
<dbReference type="EMBL" id="UAUU01000002">
    <property type="protein sequence ID" value="SPZ83545.1"/>
    <property type="molecule type" value="Genomic_DNA"/>
</dbReference>
<proteinExistence type="predicted"/>
<evidence type="ECO:0000256" key="1">
    <source>
        <dbReference type="ARBA" id="ARBA00023015"/>
    </source>
</evidence>
<name>A0A2X2J932_SPHMU</name>
<dbReference type="SUPFAM" id="SSF51215">
    <property type="entry name" value="Regulatory protein AraC"/>
    <property type="match status" value="1"/>
</dbReference>
<dbReference type="Gene3D" id="1.10.10.60">
    <property type="entry name" value="Homeodomain-like"/>
    <property type="match status" value="2"/>
</dbReference>
<evidence type="ECO:0000259" key="4">
    <source>
        <dbReference type="PROSITE" id="PS01124"/>
    </source>
</evidence>
<dbReference type="PANTHER" id="PTHR43280">
    <property type="entry name" value="ARAC-FAMILY TRANSCRIPTIONAL REGULATOR"/>
    <property type="match status" value="1"/>
</dbReference>
<dbReference type="InterPro" id="IPR003313">
    <property type="entry name" value="AraC-bd"/>
</dbReference>
<organism evidence="5 6">
    <name type="scientific">Sphingobacterium multivorum</name>
    <dbReference type="NCBI Taxonomy" id="28454"/>
    <lineage>
        <taxon>Bacteria</taxon>
        <taxon>Pseudomonadati</taxon>
        <taxon>Bacteroidota</taxon>
        <taxon>Sphingobacteriia</taxon>
        <taxon>Sphingobacteriales</taxon>
        <taxon>Sphingobacteriaceae</taxon>
        <taxon>Sphingobacterium</taxon>
    </lineage>
</organism>
<sequence length="287" mass="33357">MKPVQFKVPAPQDKSIYIQEDVLDKFYPYMHRHEEYQLIWIKEGIGQLLVDDNVHEFQPGDIFLLGTNQAHVFKSFIAGVSVRSVSLFFSPKGALSTMATMPELRNLLDFVHKCQRGFKVPPKHQGQVCYYIEILQKSDFLDQLVNFFYLLKSLSKVFAELEPLSGVQLAKREISKPFRIEKLCKFLEEHFKEDISLDEIAEKANLTPHAFCRYFKNCTGKTFVAYLNELRIREACKLLGLGRHDSISLIAYDAGFNSITNFNRVFRSILGISPKIYVRNYRNYLYD</sequence>
<dbReference type="RefSeq" id="WP_112373465.1">
    <property type="nucleotide sequence ID" value="NZ_CP069793.1"/>
</dbReference>
<reference evidence="5 6" key="1">
    <citation type="submission" date="2018-06" db="EMBL/GenBank/DDBJ databases">
        <authorList>
            <consortium name="Pathogen Informatics"/>
            <person name="Doyle S."/>
        </authorList>
    </citation>
    <scope>NUCLEOTIDE SEQUENCE [LARGE SCALE GENOMIC DNA]</scope>
    <source>
        <strain evidence="5 6">NCTC11343</strain>
    </source>
</reference>
<evidence type="ECO:0000313" key="6">
    <source>
        <dbReference type="Proteomes" id="UP000251241"/>
    </source>
</evidence>
<evidence type="ECO:0000256" key="2">
    <source>
        <dbReference type="ARBA" id="ARBA00023125"/>
    </source>
</evidence>
<keyword evidence="2" id="KW-0238">DNA-binding</keyword>
<dbReference type="InterPro" id="IPR009057">
    <property type="entry name" value="Homeodomain-like_sf"/>
</dbReference>
<evidence type="ECO:0000313" key="5">
    <source>
        <dbReference type="EMBL" id="SPZ83545.1"/>
    </source>
</evidence>
<dbReference type="GO" id="GO:0003700">
    <property type="term" value="F:DNA-binding transcription factor activity"/>
    <property type="evidence" value="ECO:0007669"/>
    <property type="project" value="InterPro"/>
</dbReference>
<dbReference type="AlphaFoldDB" id="A0A2X2J932"/>
<dbReference type="Pfam" id="PF02311">
    <property type="entry name" value="AraC_binding"/>
    <property type="match status" value="1"/>
</dbReference>
<dbReference type="Pfam" id="PF12833">
    <property type="entry name" value="HTH_18"/>
    <property type="match status" value="1"/>
</dbReference>
<protein>
    <submittedName>
        <fullName evidence="5">L-rhamnose operon regulatory protein rhaS</fullName>
    </submittedName>
</protein>
<keyword evidence="1" id="KW-0805">Transcription regulation</keyword>
<gene>
    <name evidence="5" type="primary">rhaS_1</name>
    <name evidence="5" type="ORF">NCTC11343_00064</name>
</gene>
<dbReference type="InterPro" id="IPR014710">
    <property type="entry name" value="RmlC-like_jellyroll"/>
</dbReference>
<dbReference type="InterPro" id="IPR018060">
    <property type="entry name" value="HTH_AraC"/>
</dbReference>
<dbReference type="InterPro" id="IPR037923">
    <property type="entry name" value="HTH-like"/>
</dbReference>
<evidence type="ECO:0000256" key="3">
    <source>
        <dbReference type="ARBA" id="ARBA00023163"/>
    </source>
</evidence>
<dbReference type="Gene3D" id="2.60.120.10">
    <property type="entry name" value="Jelly Rolls"/>
    <property type="match status" value="1"/>
</dbReference>
<keyword evidence="3" id="KW-0804">Transcription</keyword>
<accession>A0A2X2J932</accession>